<evidence type="ECO:0000313" key="1">
    <source>
        <dbReference type="EMBL" id="KAK6988072.1"/>
    </source>
</evidence>
<protein>
    <submittedName>
        <fullName evidence="1">Uncharacterized protein</fullName>
    </submittedName>
</protein>
<evidence type="ECO:0000313" key="2">
    <source>
        <dbReference type="Proteomes" id="UP001362999"/>
    </source>
</evidence>
<sequence>MAHAANGDQEPTENSERLLLLPQKISCHLRIDQTGLPPVFQTFYGIPVPPGRLTLRHNVLSITVAGLLSDLRRWSCDPSFRANHSLVRDFITGDAGSQITLFTTRTLDFGPGMEWQTPSAVFRQLMSLNEAEERMSLGDIFPPAGEFQGTLEVLAASPPSSKAATEFFESWKPTGVYPESCFILLVTIPDPLIALFDDISSNSGSDSLRSSPHPSLSSQLLHNGAGNVVLYGNDPDALFREFPMAQSSFGTFEAPIGNPGFGVEEPHEPPVPPRPFRRGRSPSMCTAYESLSRVAQKDGLVRLLRDAQFTTNTTLKCKISQYHSMDRLLETLGFDGPVVDPELPQQLRSSVSIQLSYKHVVRACDWRFHTFINKSRLYSALKTVTERSWKGTSPGEDDADFETYQIWLGAKYLLSLPALANELEPNPHSSDEFEKAAASLVHEQMLKKIGTAAFRDKYTVSDELH</sequence>
<dbReference type="EMBL" id="JAWWNJ010000126">
    <property type="protein sequence ID" value="KAK6988072.1"/>
    <property type="molecule type" value="Genomic_DNA"/>
</dbReference>
<accession>A0AAV9ZPG8</accession>
<reference evidence="1 2" key="1">
    <citation type="journal article" date="2024" name="J Genomics">
        <title>Draft genome sequencing and assembly of Favolaschia claudopus CIRM-BRFM 2984 isolated from oak limbs.</title>
        <authorList>
            <person name="Navarro D."/>
            <person name="Drula E."/>
            <person name="Chaduli D."/>
            <person name="Cazenave R."/>
            <person name="Ahrendt S."/>
            <person name="Wang J."/>
            <person name="Lipzen A."/>
            <person name="Daum C."/>
            <person name="Barry K."/>
            <person name="Grigoriev I.V."/>
            <person name="Favel A."/>
            <person name="Rosso M.N."/>
            <person name="Martin F."/>
        </authorList>
    </citation>
    <scope>NUCLEOTIDE SEQUENCE [LARGE SCALE GENOMIC DNA]</scope>
    <source>
        <strain evidence="1 2">CIRM-BRFM 2984</strain>
    </source>
</reference>
<organism evidence="1 2">
    <name type="scientific">Favolaschia claudopus</name>
    <dbReference type="NCBI Taxonomy" id="2862362"/>
    <lineage>
        <taxon>Eukaryota</taxon>
        <taxon>Fungi</taxon>
        <taxon>Dikarya</taxon>
        <taxon>Basidiomycota</taxon>
        <taxon>Agaricomycotina</taxon>
        <taxon>Agaricomycetes</taxon>
        <taxon>Agaricomycetidae</taxon>
        <taxon>Agaricales</taxon>
        <taxon>Marasmiineae</taxon>
        <taxon>Mycenaceae</taxon>
        <taxon>Favolaschia</taxon>
    </lineage>
</organism>
<dbReference type="AlphaFoldDB" id="A0AAV9ZPG8"/>
<keyword evidence="2" id="KW-1185">Reference proteome</keyword>
<gene>
    <name evidence="1" type="ORF">R3P38DRAFT_3445570</name>
</gene>
<name>A0AAV9ZPG8_9AGAR</name>
<comment type="caution">
    <text evidence="1">The sequence shown here is derived from an EMBL/GenBank/DDBJ whole genome shotgun (WGS) entry which is preliminary data.</text>
</comment>
<proteinExistence type="predicted"/>
<dbReference type="Proteomes" id="UP001362999">
    <property type="component" value="Unassembled WGS sequence"/>
</dbReference>